<evidence type="ECO:0000313" key="1">
    <source>
        <dbReference type="EMBL" id="CAI8033932.1"/>
    </source>
</evidence>
<protein>
    <submittedName>
        <fullName evidence="1">Uncharacterized protein</fullName>
    </submittedName>
</protein>
<accession>A0AA35SRJ3</accession>
<dbReference type="Proteomes" id="UP001174909">
    <property type="component" value="Unassembled WGS sequence"/>
</dbReference>
<dbReference type="AlphaFoldDB" id="A0AA35SRJ3"/>
<organism evidence="1 2">
    <name type="scientific">Geodia barretti</name>
    <name type="common">Barrett's horny sponge</name>
    <dbReference type="NCBI Taxonomy" id="519541"/>
    <lineage>
        <taxon>Eukaryota</taxon>
        <taxon>Metazoa</taxon>
        <taxon>Porifera</taxon>
        <taxon>Demospongiae</taxon>
        <taxon>Heteroscleromorpha</taxon>
        <taxon>Tetractinellida</taxon>
        <taxon>Astrophorina</taxon>
        <taxon>Geodiidae</taxon>
        <taxon>Geodia</taxon>
    </lineage>
</organism>
<sequence>MLQTILFRIAPHLHILKAQRLFLIVRASESAAKRWKRSRTEMRPETFSLFPRPQTTVLNRPPTYTG</sequence>
<keyword evidence="2" id="KW-1185">Reference proteome</keyword>
<evidence type="ECO:0000313" key="2">
    <source>
        <dbReference type="Proteomes" id="UP001174909"/>
    </source>
</evidence>
<dbReference type="EMBL" id="CASHTH010002704">
    <property type="protein sequence ID" value="CAI8033932.1"/>
    <property type="molecule type" value="Genomic_DNA"/>
</dbReference>
<comment type="caution">
    <text evidence="1">The sequence shown here is derived from an EMBL/GenBank/DDBJ whole genome shotgun (WGS) entry which is preliminary data.</text>
</comment>
<reference evidence="1" key="1">
    <citation type="submission" date="2023-03" db="EMBL/GenBank/DDBJ databases">
        <authorList>
            <person name="Steffen K."/>
            <person name="Cardenas P."/>
        </authorList>
    </citation>
    <scope>NUCLEOTIDE SEQUENCE</scope>
</reference>
<proteinExistence type="predicted"/>
<gene>
    <name evidence="1" type="ORF">GBAR_LOCUS19125</name>
</gene>
<name>A0AA35SRJ3_GEOBA</name>